<dbReference type="Gene3D" id="1.10.3520.10">
    <property type="entry name" value="Glycolipid transfer protein"/>
    <property type="match status" value="1"/>
</dbReference>
<dbReference type="Proteomes" id="UP001177003">
    <property type="component" value="Chromosome 1"/>
</dbReference>
<dbReference type="Pfam" id="PF08718">
    <property type="entry name" value="GLTP"/>
    <property type="match status" value="1"/>
</dbReference>
<keyword evidence="3" id="KW-1185">Reference proteome</keyword>
<sequence>MRLGATPRGWIIVEVRDLEEVSERHVSLSSVVDYDVKWKTVNDYSLKDAASSAYQQVCATYHSWDIRTAFSARICALPSREQLLLNLNETEVRLLLTKLMPLTWHMEMRLGKMVIYSHSDTSFTFFSNGIMGVAHSMHQDVAFPVLPMFLLDLVVLQIQGDFGIGMTHQELVDSLGTIAQSGTAKFLKALKEKTWKNDPR</sequence>
<dbReference type="GO" id="GO:0005829">
    <property type="term" value="C:cytosol"/>
    <property type="evidence" value="ECO:0007669"/>
    <property type="project" value="TreeGrafter"/>
</dbReference>
<dbReference type="GO" id="GO:0016020">
    <property type="term" value="C:membrane"/>
    <property type="evidence" value="ECO:0007669"/>
    <property type="project" value="TreeGrafter"/>
</dbReference>
<accession>A0AA35VDY1</accession>
<dbReference type="InterPro" id="IPR020575">
    <property type="entry name" value="Hsp90_N"/>
</dbReference>
<dbReference type="AlphaFoldDB" id="A0AA35VDY1"/>
<dbReference type="Gene3D" id="3.30.565.10">
    <property type="entry name" value="Histidine kinase-like ATPase, C-terminal domain"/>
    <property type="match status" value="1"/>
</dbReference>
<dbReference type="PANTHER" id="PTHR10219:SF28">
    <property type="entry name" value="ACD11 HOMOLOG PROTEIN"/>
    <property type="match status" value="1"/>
</dbReference>
<organism evidence="2 3">
    <name type="scientific">Lactuca saligna</name>
    <name type="common">Willowleaf lettuce</name>
    <dbReference type="NCBI Taxonomy" id="75948"/>
    <lineage>
        <taxon>Eukaryota</taxon>
        <taxon>Viridiplantae</taxon>
        <taxon>Streptophyta</taxon>
        <taxon>Embryophyta</taxon>
        <taxon>Tracheophyta</taxon>
        <taxon>Spermatophyta</taxon>
        <taxon>Magnoliopsida</taxon>
        <taxon>eudicotyledons</taxon>
        <taxon>Gunneridae</taxon>
        <taxon>Pentapetalae</taxon>
        <taxon>asterids</taxon>
        <taxon>campanulids</taxon>
        <taxon>Asterales</taxon>
        <taxon>Asteraceae</taxon>
        <taxon>Cichorioideae</taxon>
        <taxon>Cichorieae</taxon>
        <taxon>Lactucinae</taxon>
        <taxon>Lactuca</taxon>
    </lineage>
</organism>
<evidence type="ECO:0000259" key="1">
    <source>
        <dbReference type="Pfam" id="PF08718"/>
    </source>
</evidence>
<dbReference type="InterPro" id="IPR036497">
    <property type="entry name" value="GLTP_sf"/>
</dbReference>
<gene>
    <name evidence="2" type="ORF">LSALG_LOCUS10247</name>
</gene>
<feature type="domain" description="Glycolipid transfer protein" evidence="1">
    <location>
        <begin position="44"/>
        <end position="88"/>
    </location>
</feature>
<reference evidence="2" key="1">
    <citation type="submission" date="2023-04" db="EMBL/GenBank/DDBJ databases">
        <authorList>
            <person name="Vijverberg K."/>
            <person name="Xiong W."/>
            <person name="Schranz E."/>
        </authorList>
    </citation>
    <scope>NUCLEOTIDE SEQUENCE</scope>
</reference>
<dbReference type="GO" id="GO:1902388">
    <property type="term" value="F:ceramide 1-phosphate transfer activity"/>
    <property type="evidence" value="ECO:0007669"/>
    <property type="project" value="TreeGrafter"/>
</dbReference>
<dbReference type="InterPro" id="IPR036890">
    <property type="entry name" value="HATPase_C_sf"/>
</dbReference>
<dbReference type="SUPFAM" id="SSF110004">
    <property type="entry name" value="Glycolipid transfer protein, GLTP"/>
    <property type="match status" value="1"/>
</dbReference>
<protein>
    <recommendedName>
        <fullName evidence="1">Glycolipid transfer protein domain-containing protein</fullName>
    </recommendedName>
</protein>
<dbReference type="PRINTS" id="PR00775">
    <property type="entry name" value="HEATSHOCK90"/>
</dbReference>
<name>A0AA35VDY1_LACSI</name>
<dbReference type="InterPro" id="IPR014830">
    <property type="entry name" value="Glycolipid_transfer_prot_dom"/>
</dbReference>
<dbReference type="PANTHER" id="PTHR10219">
    <property type="entry name" value="GLYCOLIPID TRANSFER PROTEIN-RELATED"/>
    <property type="match status" value="1"/>
</dbReference>
<dbReference type="GO" id="GO:1902387">
    <property type="term" value="F:ceramide 1-phosphate binding"/>
    <property type="evidence" value="ECO:0007669"/>
    <property type="project" value="TreeGrafter"/>
</dbReference>
<evidence type="ECO:0000313" key="2">
    <source>
        <dbReference type="EMBL" id="CAI9269900.1"/>
    </source>
</evidence>
<evidence type="ECO:0000313" key="3">
    <source>
        <dbReference type="Proteomes" id="UP001177003"/>
    </source>
</evidence>
<proteinExistence type="predicted"/>
<dbReference type="EMBL" id="OX465077">
    <property type="protein sequence ID" value="CAI9269900.1"/>
    <property type="molecule type" value="Genomic_DNA"/>
</dbReference>